<comment type="subunit">
    <text evidence="3">Homodimer.</text>
</comment>
<evidence type="ECO:0000256" key="4">
    <source>
        <dbReference type="ARBA" id="ARBA00022723"/>
    </source>
</evidence>
<protein>
    <submittedName>
        <fullName evidence="13">Alcohol dehydrogenase-like 2</fullName>
    </submittedName>
</protein>
<gene>
    <name evidence="13" type="primary">At1g22440_3</name>
    <name evidence="13" type="ORF">g.125506</name>
</gene>
<dbReference type="Pfam" id="PF00107">
    <property type="entry name" value="ADH_zinc_N"/>
    <property type="match status" value="1"/>
</dbReference>
<evidence type="ECO:0000256" key="10">
    <source>
        <dbReference type="RuleBase" id="RU361277"/>
    </source>
</evidence>
<dbReference type="Gene3D" id="3.40.50.720">
    <property type="entry name" value="NAD(P)-binding Rossmann-like Domain"/>
    <property type="match status" value="1"/>
</dbReference>
<dbReference type="EMBL" id="GDJX01007233">
    <property type="protein sequence ID" value="JAT60703.1"/>
    <property type="molecule type" value="Transcribed_RNA"/>
</dbReference>
<dbReference type="InterPro" id="IPR011032">
    <property type="entry name" value="GroES-like_sf"/>
</dbReference>
<dbReference type="InterPro" id="IPR002328">
    <property type="entry name" value="ADH_Zn_CS"/>
</dbReference>
<evidence type="ECO:0000259" key="11">
    <source>
        <dbReference type="Pfam" id="PF00107"/>
    </source>
</evidence>
<dbReference type="SUPFAM" id="SSF51735">
    <property type="entry name" value="NAD(P)-binding Rossmann-fold domains"/>
    <property type="match status" value="1"/>
</dbReference>
<dbReference type="InterPro" id="IPR036291">
    <property type="entry name" value="NAD(P)-bd_dom_sf"/>
</dbReference>
<dbReference type="SUPFAM" id="SSF50129">
    <property type="entry name" value="GroES-like"/>
    <property type="match status" value="2"/>
</dbReference>
<dbReference type="PANTHER" id="PTHR43880">
    <property type="entry name" value="ALCOHOL DEHYDROGENASE"/>
    <property type="match status" value="1"/>
</dbReference>
<feature type="domain" description="Alcohol dehydrogenase-like C-terminal" evidence="11">
    <location>
        <begin position="208"/>
        <end position="332"/>
    </location>
</feature>
<dbReference type="GO" id="GO:0046294">
    <property type="term" value="P:formaldehyde catabolic process"/>
    <property type="evidence" value="ECO:0007669"/>
    <property type="project" value="TreeGrafter"/>
</dbReference>
<dbReference type="InterPro" id="IPR013149">
    <property type="entry name" value="ADH-like_C"/>
</dbReference>
<evidence type="ECO:0000256" key="9">
    <source>
        <dbReference type="ARBA" id="ARBA00049243"/>
    </source>
</evidence>
<dbReference type="CDD" id="cd08277">
    <property type="entry name" value="liver_alcohol_DH_like"/>
    <property type="match status" value="1"/>
</dbReference>
<dbReference type="PANTHER" id="PTHR43880:SF38">
    <property type="entry name" value="ALCOHOL DEHYDROGENASE-RELATED"/>
    <property type="match status" value="1"/>
</dbReference>
<dbReference type="AlphaFoldDB" id="A0A1D1Z1B1"/>
<comment type="similarity">
    <text evidence="2">Belongs to the zinc-containing alcohol dehydrogenase family. Class-III subfamily.</text>
</comment>
<feature type="domain" description="Alcohol dehydrogenase-like N-terminal" evidence="12">
    <location>
        <begin position="40"/>
        <end position="166"/>
    </location>
</feature>
<dbReference type="FunFam" id="3.40.50.720:FF:000003">
    <property type="entry name" value="S-(hydroxymethyl)glutathione dehydrogenase"/>
    <property type="match status" value="1"/>
</dbReference>
<dbReference type="Gene3D" id="3.90.180.10">
    <property type="entry name" value="Medium-chain alcohol dehydrogenases, catalytic domain"/>
    <property type="match status" value="1"/>
</dbReference>
<evidence type="ECO:0000256" key="2">
    <source>
        <dbReference type="ARBA" id="ARBA00010902"/>
    </source>
</evidence>
<dbReference type="PROSITE" id="PS00059">
    <property type="entry name" value="ADH_ZINC"/>
    <property type="match status" value="1"/>
</dbReference>
<sequence>MSTPQMSREASRTITCKAAVCWGPGEPLKVEEIQVEPPQASEVRVRLLYASTCHTDKLSWDGFPLALFPRVLGHEGVGVVESVGEGVTDFKEGDTVIPTLVGECKECPNCLSNRTNVCLKHPILSSGLMSDGTSRMSVGGHKLYHLFCCSTFSEYTVVDVKYAIKVDTRLPPQHASLLSCGFSTGFGAVWKEAKFVEGSTVAVFGLGGVGMGAIIAAKSFGAAKIIGVDLKDSRRAKGTEFGMTDFINPKELDGKTTPAAIKEMTGGLGVDYSFECSGVAPLINEAFEATTPGKGVTIVVGASQERTTPINLLELILGKTLKGSLYGGIKTKTDIPILVAKCVNKELLLDGLLTHEVELNDINRAYELLKQPECLKVLIKFNGVEE</sequence>
<name>A0A1D1Z1B1_9ARAE</name>
<keyword evidence="7" id="KW-0520">NAD</keyword>
<evidence type="ECO:0000256" key="6">
    <source>
        <dbReference type="ARBA" id="ARBA00023002"/>
    </source>
</evidence>
<organism evidence="13">
    <name type="scientific">Anthurium amnicola</name>
    <dbReference type="NCBI Taxonomy" id="1678845"/>
    <lineage>
        <taxon>Eukaryota</taxon>
        <taxon>Viridiplantae</taxon>
        <taxon>Streptophyta</taxon>
        <taxon>Embryophyta</taxon>
        <taxon>Tracheophyta</taxon>
        <taxon>Spermatophyta</taxon>
        <taxon>Magnoliopsida</taxon>
        <taxon>Liliopsida</taxon>
        <taxon>Araceae</taxon>
        <taxon>Pothoideae</taxon>
        <taxon>Potheae</taxon>
        <taxon>Anthurium</taxon>
    </lineage>
</organism>
<dbReference type="Pfam" id="PF08240">
    <property type="entry name" value="ADH_N"/>
    <property type="match status" value="1"/>
</dbReference>
<dbReference type="GO" id="GO:0008270">
    <property type="term" value="F:zinc ion binding"/>
    <property type="evidence" value="ECO:0007669"/>
    <property type="project" value="InterPro"/>
</dbReference>
<evidence type="ECO:0000256" key="7">
    <source>
        <dbReference type="ARBA" id="ARBA00023027"/>
    </source>
</evidence>
<evidence type="ECO:0000313" key="13">
    <source>
        <dbReference type="EMBL" id="JAT60703.1"/>
    </source>
</evidence>
<comment type="catalytic activity">
    <reaction evidence="9">
        <text>a primary alcohol + NAD(+) = an aldehyde + NADH + H(+)</text>
        <dbReference type="Rhea" id="RHEA:10736"/>
        <dbReference type="ChEBI" id="CHEBI:15378"/>
        <dbReference type="ChEBI" id="CHEBI:15734"/>
        <dbReference type="ChEBI" id="CHEBI:17478"/>
        <dbReference type="ChEBI" id="CHEBI:57540"/>
        <dbReference type="ChEBI" id="CHEBI:57945"/>
        <dbReference type="EC" id="1.1.1.1"/>
    </reaction>
</comment>
<evidence type="ECO:0000256" key="3">
    <source>
        <dbReference type="ARBA" id="ARBA00011738"/>
    </source>
</evidence>
<evidence type="ECO:0000256" key="1">
    <source>
        <dbReference type="ARBA" id="ARBA00001947"/>
    </source>
</evidence>
<evidence type="ECO:0000256" key="5">
    <source>
        <dbReference type="ARBA" id="ARBA00022833"/>
    </source>
</evidence>
<evidence type="ECO:0000259" key="12">
    <source>
        <dbReference type="Pfam" id="PF08240"/>
    </source>
</evidence>
<dbReference type="FunFam" id="3.90.180.10:FF:000007">
    <property type="entry name" value="Alcohol dehydrogenase 6"/>
    <property type="match status" value="1"/>
</dbReference>
<evidence type="ECO:0000256" key="8">
    <source>
        <dbReference type="ARBA" id="ARBA00049164"/>
    </source>
</evidence>
<dbReference type="GO" id="GO:0005829">
    <property type="term" value="C:cytosol"/>
    <property type="evidence" value="ECO:0007669"/>
    <property type="project" value="TreeGrafter"/>
</dbReference>
<dbReference type="GO" id="GO:0004022">
    <property type="term" value="F:alcohol dehydrogenase (NAD+) activity"/>
    <property type="evidence" value="ECO:0007669"/>
    <property type="project" value="UniProtKB-EC"/>
</dbReference>
<reference evidence="13" key="1">
    <citation type="submission" date="2015-07" db="EMBL/GenBank/DDBJ databases">
        <title>Transcriptome Assembly of Anthurium amnicola.</title>
        <authorList>
            <person name="Suzuki J."/>
        </authorList>
    </citation>
    <scope>NUCLEOTIDE SEQUENCE</scope>
</reference>
<keyword evidence="4 10" id="KW-0479">Metal-binding</keyword>
<dbReference type="GO" id="GO:0051903">
    <property type="term" value="F:S-(hydroxymethyl)glutathione dehydrogenase [NAD(P)+] activity"/>
    <property type="evidence" value="ECO:0007669"/>
    <property type="project" value="TreeGrafter"/>
</dbReference>
<proteinExistence type="inferred from homology"/>
<keyword evidence="5 10" id="KW-0862">Zinc</keyword>
<comment type="catalytic activity">
    <reaction evidence="8">
        <text>a secondary alcohol + NAD(+) = a ketone + NADH + H(+)</text>
        <dbReference type="Rhea" id="RHEA:10740"/>
        <dbReference type="ChEBI" id="CHEBI:15378"/>
        <dbReference type="ChEBI" id="CHEBI:17087"/>
        <dbReference type="ChEBI" id="CHEBI:35681"/>
        <dbReference type="ChEBI" id="CHEBI:57540"/>
        <dbReference type="ChEBI" id="CHEBI:57945"/>
        <dbReference type="EC" id="1.1.1.1"/>
    </reaction>
</comment>
<comment type="cofactor">
    <cofactor evidence="1 10">
        <name>Zn(2+)</name>
        <dbReference type="ChEBI" id="CHEBI:29105"/>
    </cofactor>
</comment>
<dbReference type="InterPro" id="IPR013154">
    <property type="entry name" value="ADH-like_N"/>
</dbReference>
<keyword evidence="6" id="KW-0560">Oxidoreductase</keyword>
<accession>A0A1D1Z1B1</accession>